<keyword evidence="4" id="KW-0472">Membrane</keyword>
<accession>A0A9D2CLX1</accession>
<dbReference type="AlphaFoldDB" id="A0A9D2CLX1"/>
<evidence type="ECO:0000259" key="9">
    <source>
        <dbReference type="Pfam" id="PF20200"/>
    </source>
</evidence>
<reference evidence="10" key="1">
    <citation type="journal article" date="2021" name="PeerJ">
        <title>Extensive microbial diversity within the chicken gut microbiome revealed by metagenomics and culture.</title>
        <authorList>
            <person name="Gilroy R."/>
            <person name="Ravi A."/>
            <person name="Getino M."/>
            <person name="Pursley I."/>
            <person name="Horton D.L."/>
            <person name="Alikhan N.F."/>
            <person name="Baker D."/>
            <person name="Gharbi K."/>
            <person name="Hall N."/>
            <person name="Watson M."/>
            <person name="Adriaenssens E.M."/>
            <person name="Foster-Nyarko E."/>
            <person name="Jarju S."/>
            <person name="Secka A."/>
            <person name="Antonio M."/>
            <person name="Oren A."/>
            <person name="Chaudhuri R.R."/>
            <person name="La Ragione R."/>
            <person name="Hildebrand F."/>
            <person name="Pallen M.J."/>
        </authorList>
    </citation>
    <scope>NUCLEOTIDE SEQUENCE</scope>
    <source>
        <strain evidence="10">Gambia2-208</strain>
    </source>
</reference>
<dbReference type="GO" id="GO:0009279">
    <property type="term" value="C:cell outer membrane"/>
    <property type="evidence" value="ECO:0007669"/>
    <property type="project" value="UniProtKB-SubCell"/>
</dbReference>
<evidence type="ECO:0000256" key="8">
    <source>
        <dbReference type="SAM" id="SignalP"/>
    </source>
</evidence>
<keyword evidence="3 8" id="KW-0732">Signal</keyword>
<keyword evidence="5" id="KW-0564">Palmitate</keyword>
<feature type="domain" description="DUF6562" evidence="9">
    <location>
        <begin position="181"/>
        <end position="457"/>
    </location>
</feature>
<dbReference type="Gene3D" id="2.60.40.2100">
    <property type="match status" value="1"/>
</dbReference>
<sequence length="458" mass="49711">MMRMNRIYEMKWWSYACLVLCVALGVCLTACDDDAHEGEYPLPEGQGAMIIGLESRAEVTDLTLYLFGSDGTAVLCETYDNPRELASGYIPVPAGSYTLVIVANGDPADTKVEPLPEDTTIPDLVEWLKAHAADFPYMLTASEQVEVASGDIERLHLVLTDGTSGIHLSTVRLALSVPGLDLPAYTATRAGSEGKPLRCVAEVYQAGTSNRVHRRVQDCSLQSDGTFLAELSLMPGDYDLRLWADWNGGYYNTDDLGKVTVLTENYVANGETDKKDAYYATTALSIPSSPTGGVEGASVSLERPFAKYRLIATDVEAYYNLIEKGEALPPIEDLQVRVTYEGFFPTGFNVATGKPNDALNTGIHYTSVPTVAEGYDAKVNRQVGADFVLTNGEESFVNVTIQMVDTNTGEAVATVQHVKIPYKRGHLTTVTGHFLTAGKTPGGVQIDTEWGEDIVIEF</sequence>
<evidence type="ECO:0000313" key="11">
    <source>
        <dbReference type="Proteomes" id="UP000886851"/>
    </source>
</evidence>
<comment type="subcellular location">
    <subcellularLocation>
        <location evidence="1">Cell outer membrane</location>
    </subcellularLocation>
</comment>
<dbReference type="Pfam" id="PF08842">
    <property type="entry name" value="Mfa2"/>
    <property type="match status" value="1"/>
</dbReference>
<proteinExistence type="inferred from homology"/>
<evidence type="ECO:0000313" key="10">
    <source>
        <dbReference type="EMBL" id="HIY88885.1"/>
    </source>
</evidence>
<evidence type="ECO:0000256" key="5">
    <source>
        <dbReference type="ARBA" id="ARBA00023139"/>
    </source>
</evidence>
<gene>
    <name evidence="10" type="ORF">H9824_09305</name>
</gene>
<keyword evidence="6" id="KW-0998">Cell outer membrane</keyword>
<comment type="similarity">
    <text evidence="2">Belongs to the bacteroidetes fimbrillin superfamily. FimB/Mfa2 family.</text>
</comment>
<evidence type="ECO:0000256" key="2">
    <source>
        <dbReference type="ARBA" id="ARBA00007248"/>
    </source>
</evidence>
<evidence type="ECO:0000256" key="1">
    <source>
        <dbReference type="ARBA" id="ARBA00004442"/>
    </source>
</evidence>
<keyword evidence="7" id="KW-0449">Lipoprotein</keyword>
<feature type="signal peptide" evidence="8">
    <location>
        <begin position="1"/>
        <end position="32"/>
    </location>
</feature>
<protein>
    <submittedName>
        <fullName evidence="10">FimB/Mfa2 family fimbrial subunit</fullName>
    </submittedName>
</protein>
<evidence type="ECO:0000256" key="6">
    <source>
        <dbReference type="ARBA" id="ARBA00023237"/>
    </source>
</evidence>
<organism evidence="10 11">
    <name type="scientific">Candidatus Bacteroides pullicola</name>
    <dbReference type="NCBI Taxonomy" id="2838475"/>
    <lineage>
        <taxon>Bacteria</taxon>
        <taxon>Pseudomonadati</taxon>
        <taxon>Bacteroidota</taxon>
        <taxon>Bacteroidia</taxon>
        <taxon>Bacteroidales</taxon>
        <taxon>Bacteroidaceae</taxon>
        <taxon>Bacteroides</taxon>
    </lineage>
</organism>
<name>A0A9D2CLX1_9BACE</name>
<evidence type="ECO:0000256" key="3">
    <source>
        <dbReference type="ARBA" id="ARBA00022729"/>
    </source>
</evidence>
<dbReference type="InterPro" id="IPR014941">
    <property type="entry name" value="FimB/Mfa2/Mfa3"/>
</dbReference>
<dbReference type="Proteomes" id="UP000886851">
    <property type="component" value="Unassembled WGS sequence"/>
</dbReference>
<reference evidence="10" key="2">
    <citation type="submission" date="2021-04" db="EMBL/GenBank/DDBJ databases">
        <authorList>
            <person name="Gilroy R."/>
        </authorList>
    </citation>
    <scope>NUCLEOTIDE SEQUENCE</scope>
    <source>
        <strain evidence="10">Gambia2-208</strain>
    </source>
</reference>
<comment type="caution">
    <text evidence="10">The sequence shown here is derived from an EMBL/GenBank/DDBJ whole genome shotgun (WGS) entry which is preliminary data.</text>
</comment>
<feature type="chain" id="PRO_5038978622" evidence="8">
    <location>
        <begin position="33"/>
        <end position="458"/>
    </location>
</feature>
<dbReference type="InterPro" id="IPR046692">
    <property type="entry name" value="DUF6562"/>
</dbReference>
<dbReference type="EMBL" id="DXCV01000061">
    <property type="protein sequence ID" value="HIY88885.1"/>
    <property type="molecule type" value="Genomic_DNA"/>
</dbReference>
<evidence type="ECO:0000256" key="7">
    <source>
        <dbReference type="ARBA" id="ARBA00023288"/>
    </source>
</evidence>
<evidence type="ECO:0000256" key="4">
    <source>
        <dbReference type="ARBA" id="ARBA00023136"/>
    </source>
</evidence>
<dbReference type="Pfam" id="PF20200">
    <property type="entry name" value="DUF6562"/>
    <property type="match status" value="1"/>
</dbReference>